<name>A0A9D4MTX5_DREPO</name>
<evidence type="ECO:0000313" key="2">
    <source>
        <dbReference type="Proteomes" id="UP000828390"/>
    </source>
</evidence>
<reference evidence="1" key="2">
    <citation type="submission" date="2020-11" db="EMBL/GenBank/DDBJ databases">
        <authorList>
            <person name="McCartney M.A."/>
            <person name="Auch B."/>
            <person name="Kono T."/>
            <person name="Mallez S."/>
            <person name="Becker A."/>
            <person name="Gohl D.M."/>
            <person name="Silverstein K.A.T."/>
            <person name="Koren S."/>
            <person name="Bechman K.B."/>
            <person name="Herman A."/>
            <person name="Abrahante J.E."/>
            <person name="Garbe J."/>
        </authorList>
    </citation>
    <scope>NUCLEOTIDE SEQUENCE</scope>
    <source>
        <strain evidence="1">Duluth1</strain>
        <tissue evidence="1">Whole animal</tissue>
    </source>
</reference>
<sequence>MSDMGTRFEPFDSCLHDTVSEDDILLTLRDIAELPIGHVPLTLASSFRNLIYIGAFVLCEAIDLPQPIFPPWPEPQEKAGGVVIPCAYIVRHENKELAIDIIKGALMSMTEGEFIRRIM</sequence>
<dbReference type="Proteomes" id="UP000828390">
    <property type="component" value="Unassembled WGS sequence"/>
</dbReference>
<evidence type="ECO:0000313" key="1">
    <source>
        <dbReference type="EMBL" id="KAH3881694.1"/>
    </source>
</evidence>
<dbReference type="AlphaFoldDB" id="A0A9D4MTX5"/>
<comment type="caution">
    <text evidence="1">The sequence shown here is derived from an EMBL/GenBank/DDBJ whole genome shotgun (WGS) entry which is preliminary data.</text>
</comment>
<proteinExistence type="predicted"/>
<protein>
    <submittedName>
        <fullName evidence="1">Uncharacterized protein</fullName>
    </submittedName>
</protein>
<gene>
    <name evidence="1" type="ORF">DPMN_005621</name>
</gene>
<accession>A0A9D4MTX5</accession>
<keyword evidence="2" id="KW-1185">Reference proteome</keyword>
<dbReference type="EMBL" id="JAIWYP010000001">
    <property type="protein sequence ID" value="KAH3881694.1"/>
    <property type="molecule type" value="Genomic_DNA"/>
</dbReference>
<reference evidence="1" key="1">
    <citation type="journal article" date="2019" name="bioRxiv">
        <title>The Genome of the Zebra Mussel, Dreissena polymorpha: A Resource for Invasive Species Research.</title>
        <authorList>
            <person name="McCartney M.A."/>
            <person name="Auch B."/>
            <person name="Kono T."/>
            <person name="Mallez S."/>
            <person name="Zhang Y."/>
            <person name="Obille A."/>
            <person name="Becker A."/>
            <person name="Abrahante J.E."/>
            <person name="Garbe J."/>
            <person name="Badalamenti J.P."/>
            <person name="Herman A."/>
            <person name="Mangelson H."/>
            <person name="Liachko I."/>
            <person name="Sullivan S."/>
            <person name="Sone E.D."/>
            <person name="Koren S."/>
            <person name="Silverstein K.A.T."/>
            <person name="Beckman K.B."/>
            <person name="Gohl D.M."/>
        </authorList>
    </citation>
    <scope>NUCLEOTIDE SEQUENCE</scope>
    <source>
        <strain evidence="1">Duluth1</strain>
        <tissue evidence="1">Whole animal</tissue>
    </source>
</reference>
<organism evidence="1 2">
    <name type="scientific">Dreissena polymorpha</name>
    <name type="common">Zebra mussel</name>
    <name type="synonym">Mytilus polymorpha</name>
    <dbReference type="NCBI Taxonomy" id="45954"/>
    <lineage>
        <taxon>Eukaryota</taxon>
        <taxon>Metazoa</taxon>
        <taxon>Spiralia</taxon>
        <taxon>Lophotrochozoa</taxon>
        <taxon>Mollusca</taxon>
        <taxon>Bivalvia</taxon>
        <taxon>Autobranchia</taxon>
        <taxon>Heteroconchia</taxon>
        <taxon>Euheterodonta</taxon>
        <taxon>Imparidentia</taxon>
        <taxon>Neoheterodontei</taxon>
        <taxon>Myida</taxon>
        <taxon>Dreissenoidea</taxon>
        <taxon>Dreissenidae</taxon>
        <taxon>Dreissena</taxon>
    </lineage>
</organism>